<gene>
    <name evidence="1" type="ORF">NIES4072_39580</name>
</gene>
<dbReference type="AlphaFoldDB" id="A0A2R5FWR7"/>
<evidence type="ECO:0000313" key="1">
    <source>
        <dbReference type="EMBL" id="GBG20281.1"/>
    </source>
</evidence>
<sequence>MKVFTGFAIACSICWAAELCDAYSDKLRPLLTLFKHPLEFEKS</sequence>
<dbReference type="RefSeq" id="WP_280524424.1">
    <property type="nucleotide sequence ID" value="NZ_BDUD01000001.1"/>
</dbReference>
<name>A0A2R5FWR7_NOSCO</name>
<keyword evidence="2" id="KW-1185">Reference proteome</keyword>
<comment type="caution">
    <text evidence="1">The sequence shown here is derived from an EMBL/GenBank/DDBJ whole genome shotgun (WGS) entry which is preliminary data.</text>
</comment>
<evidence type="ECO:0000313" key="2">
    <source>
        <dbReference type="Proteomes" id="UP000245124"/>
    </source>
</evidence>
<dbReference type="Proteomes" id="UP000245124">
    <property type="component" value="Unassembled WGS sequence"/>
</dbReference>
<dbReference type="EMBL" id="BDUD01000001">
    <property type="protein sequence ID" value="GBG20281.1"/>
    <property type="molecule type" value="Genomic_DNA"/>
</dbReference>
<proteinExistence type="predicted"/>
<organism evidence="1 2">
    <name type="scientific">Nostoc commune NIES-4072</name>
    <dbReference type="NCBI Taxonomy" id="2005467"/>
    <lineage>
        <taxon>Bacteria</taxon>
        <taxon>Bacillati</taxon>
        <taxon>Cyanobacteriota</taxon>
        <taxon>Cyanophyceae</taxon>
        <taxon>Nostocales</taxon>
        <taxon>Nostocaceae</taxon>
        <taxon>Nostoc</taxon>
    </lineage>
</organism>
<protein>
    <submittedName>
        <fullName evidence="1">Uncharacterized protein</fullName>
    </submittedName>
</protein>
<reference evidence="1 2" key="1">
    <citation type="submission" date="2017-06" db="EMBL/GenBank/DDBJ databases">
        <title>Genome sequencing of cyanobaciteial culture collection at National Institute for Environmental Studies (NIES).</title>
        <authorList>
            <person name="Hirose Y."/>
            <person name="Shimura Y."/>
            <person name="Fujisawa T."/>
            <person name="Nakamura Y."/>
            <person name="Kawachi M."/>
        </authorList>
    </citation>
    <scope>NUCLEOTIDE SEQUENCE [LARGE SCALE GENOMIC DNA]</scope>
    <source>
        <strain evidence="1 2">NIES-4072</strain>
    </source>
</reference>
<accession>A0A2R5FWR7</accession>